<dbReference type="EMBL" id="MU853849">
    <property type="protein sequence ID" value="KAK3937623.1"/>
    <property type="molecule type" value="Genomic_DNA"/>
</dbReference>
<dbReference type="GO" id="GO:0042796">
    <property type="term" value="P:snRNA transcription by RNA polymerase III"/>
    <property type="evidence" value="ECO:0007669"/>
    <property type="project" value="TreeGrafter"/>
</dbReference>
<feature type="region of interest" description="Disordered" evidence="5">
    <location>
        <begin position="181"/>
        <end position="203"/>
    </location>
</feature>
<evidence type="ECO:0000256" key="2">
    <source>
        <dbReference type="ARBA" id="ARBA00023125"/>
    </source>
</evidence>
<name>A0AAN6S2I4_9PEZI</name>
<dbReference type="AlphaFoldDB" id="A0AAN6S2I4"/>
<organism evidence="8 9">
    <name type="scientific">Diplogelasinospora grovesii</name>
    <dbReference type="NCBI Taxonomy" id="303347"/>
    <lineage>
        <taxon>Eukaryota</taxon>
        <taxon>Fungi</taxon>
        <taxon>Dikarya</taxon>
        <taxon>Ascomycota</taxon>
        <taxon>Pezizomycotina</taxon>
        <taxon>Sordariomycetes</taxon>
        <taxon>Sordariomycetidae</taxon>
        <taxon>Sordariales</taxon>
        <taxon>Diplogelasinosporaceae</taxon>
        <taxon>Diplogelasinospora</taxon>
    </lineage>
</organism>
<dbReference type="InterPro" id="IPR051575">
    <property type="entry name" value="Myb-like_DNA-bd"/>
</dbReference>
<dbReference type="GO" id="GO:0019185">
    <property type="term" value="C:snRNA-activating protein complex"/>
    <property type="evidence" value="ECO:0007669"/>
    <property type="project" value="TreeGrafter"/>
</dbReference>
<evidence type="ECO:0000256" key="3">
    <source>
        <dbReference type="ARBA" id="ARBA00023163"/>
    </source>
</evidence>
<gene>
    <name evidence="8" type="ORF">QBC46DRAFT_442987</name>
</gene>
<feature type="domain" description="HTH myb-type" evidence="7">
    <location>
        <begin position="330"/>
        <end position="382"/>
    </location>
</feature>
<proteinExistence type="predicted"/>
<reference evidence="9" key="1">
    <citation type="journal article" date="2023" name="Mol. Phylogenet. Evol.">
        <title>Genome-scale phylogeny and comparative genomics of the fungal order Sordariales.</title>
        <authorList>
            <person name="Hensen N."/>
            <person name="Bonometti L."/>
            <person name="Westerberg I."/>
            <person name="Brannstrom I.O."/>
            <person name="Guillou S."/>
            <person name="Cros-Aarteil S."/>
            <person name="Calhoun S."/>
            <person name="Haridas S."/>
            <person name="Kuo A."/>
            <person name="Mondo S."/>
            <person name="Pangilinan J."/>
            <person name="Riley R."/>
            <person name="LaButti K."/>
            <person name="Andreopoulos B."/>
            <person name="Lipzen A."/>
            <person name="Chen C."/>
            <person name="Yan M."/>
            <person name="Daum C."/>
            <person name="Ng V."/>
            <person name="Clum A."/>
            <person name="Steindorff A."/>
            <person name="Ohm R.A."/>
            <person name="Martin F."/>
            <person name="Silar P."/>
            <person name="Natvig D.O."/>
            <person name="Lalanne C."/>
            <person name="Gautier V."/>
            <person name="Ament-Velasquez S.L."/>
            <person name="Kruys A."/>
            <person name="Hutchinson M.I."/>
            <person name="Powell A.J."/>
            <person name="Barry K."/>
            <person name="Miller A.N."/>
            <person name="Grigoriev I.V."/>
            <person name="Debuchy R."/>
            <person name="Gladieux P."/>
            <person name="Hiltunen Thoren M."/>
            <person name="Johannesson H."/>
        </authorList>
    </citation>
    <scope>NUCLEOTIDE SEQUENCE [LARGE SCALE GENOMIC DNA]</scope>
    <source>
        <strain evidence="9">CBS 340.73</strain>
    </source>
</reference>
<keyword evidence="4" id="KW-0539">Nucleus</keyword>
<evidence type="ECO:0000256" key="4">
    <source>
        <dbReference type="ARBA" id="ARBA00023242"/>
    </source>
</evidence>
<dbReference type="Proteomes" id="UP001303473">
    <property type="component" value="Unassembled WGS sequence"/>
</dbReference>
<dbReference type="InterPro" id="IPR017930">
    <property type="entry name" value="Myb_dom"/>
</dbReference>
<sequence>MWSTSQRASALLRDNLTAAVKVDERHHRLPQPELYASAFSRRSPAGPHPATSQSGSLWRNPCIGGTLAGNYRVGDYNVDYSTQETHSGEQSQAPHPYDTHHRASLQHAGPSPIHEPPPHQSHHHGMPQHYAAHHPHPIITDPGHMGGHPGARHMGHHPGPPHFGAGGPSPHAVITPLYPSLTPTHGHSAGVKRPRPDDLDLSVPGMPDLDQSDLESMQQTPMGAAYAQAAAAPTHHHHRLPDTGPPNKLMRREGEGSGVGGAPSVVGQAGMPPPAPRPRGPKLKFTPEDDQLLIDLKENKSLTWKQIADFFPGRSSGTLQVRYCTKLKAKTTQWTDETDQKLRTALQDYENEKWRIVANKVGTGFTPAACRERASELLGQPL</sequence>
<evidence type="ECO:0000259" key="6">
    <source>
        <dbReference type="PROSITE" id="PS50090"/>
    </source>
</evidence>
<feature type="compositionally biased region" description="Basic residues" evidence="5">
    <location>
        <begin position="120"/>
        <end position="136"/>
    </location>
</feature>
<dbReference type="SUPFAM" id="SSF46689">
    <property type="entry name" value="Homeodomain-like"/>
    <property type="match status" value="2"/>
</dbReference>
<evidence type="ECO:0000259" key="7">
    <source>
        <dbReference type="PROSITE" id="PS51294"/>
    </source>
</evidence>
<dbReference type="CDD" id="cd00167">
    <property type="entry name" value="SANT"/>
    <property type="match status" value="2"/>
</dbReference>
<feature type="region of interest" description="Disordered" evidence="5">
    <location>
        <begin position="227"/>
        <end position="282"/>
    </location>
</feature>
<dbReference type="PANTHER" id="PTHR46621:SF1">
    <property type="entry name" value="SNRNA-ACTIVATING PROTEIN COMPLEX SUBUNIT 4"/>
    <property type="match status" value="1"/>
</dbReference>
<keyword evidence="3" id="KW-0804">Transcription</keyword>
<dbReference type="Pfam" id="PF13921">
    <property type="entry name" value="Myb_DNA-bind_6"/>
    <property type="match status" value="1"/>
</dbReference>
<evidence type="ECO:0000313" key="8">
    <source>
        <dbReference type="EMBL" id="KAK3937623.1"/>
    </source>
</evidence>
<evidence type="ECO:0000256" key="1">
    <source>
        <dbReference type="ARBA" id="ARBA00023015"/>
    </source>
</evidence>
<feature type="region of interest" description="Disordered" evidence="5">
    <location>
        <begin position="82"/>
        <end position="167"/>
    </location>
</feature>
<dbReference type="PROSITE" id="PS50090">
    <property type="entry name" value="MYB_LIKE"/>
    <property type="match status" value="1"/>
</dbReference>
<dbReference type="GO" id="GO:0000978">
    <property type="term" value="F:RNA polymerase II cis-regulatory region sequence-specific DNA binding"/>
    <property type="evidence" value="ECO:0007669"/>
    <property type="project" value="TreeGrafter"/>
</dbReference>
<keyword evidence="1" id="KW-0805">Transcription regulation</keyword>
<comment type="caution">
    <text evidence="8">The sequence shown here is derived from an EMBL/GenBank/DDBJ whole genome shotgun (WGS) entry which is preliminary data.</text>
</comment>
<evidence type="ECO:0000313" key="9">
    <source>
        <dbReference type="Proteomes" id="UP001303473"/>
    </source>
</evidence>
<dbReference type="GO" id="GO:0042795">
    <property type="term" value="P:snRNA transcription by RNA polymerase II"/>
    <property type="evidence" value="ECO:0007669"/>
    <property type="project" value="TreeGrafter"/>
</dbReference>
<keyword evidence="2" id="KW-0238">DNA-binding</keyword>
<dbReference type="Gene3D" id="1.10.10.60">
    <property type="entry name" value="Homeodomain-like"/>
    <property type="match status" value="2"/>
</dbReference>
<dbReference type="InterPro" id="IPR001005">
    <property type="entry name" value="SANT/Myb"/>
</dbReference>
<dbReference type="PANTHER" id="PTHR46621">
    <property type="entry name" value="SNRNA-ACTIVATING PROTEIN COMPLEX SUBUNIT 4"/>
    <property type="match status" value="1"/>
</dbReference>
<evidence type="ECO:0000256" key="5">
    <source>
        <dbReference type="SAM" id="MobiDB-lite"/>
    </source>
</evidence>
<dbReference type="PROSITE" id="PS51294">
    <property type="entry name" value="HTH_MYB"/>
    <property type="match status" value="1"/>
</dbReference>
<dbReference type="SMART" id="SM00717">
    <property type="entry name" value="SANT"/>
    <property type="match status" value="2"/>
</dbReference>
<evidence type="ECO:0008006" key="10">
    <source>
        <dbReference type="Google" id="ProtNLM"/>
    </source>
</evidence>
<protein>
    <recommendedName>
        <fullName evidence="10">MYB DNA-binding domain-containing protein</fullName>
    </recommendedName>
</protein>
<accession>A0AAN6S2I4</accession>
<feature type="compositionally biased region" description="Polar residues" evidence="5">
    <location>
        <begin position="82"/>
        <end position="93"/>
    </location>
</feature>
<dbReference type="InterPro" id="IPR009057">
    <property type="entry name" value="Homeodomain-like_sf"/>
</dbReference>
<dbReference type="GO" id="GO:0001006">
    <property type="term" value="F:RNA polymerase III type 3 promoter sequence-specific DNA binding"/>
    <property type="evidence" value="ECO:0007669"/>
    <property type="project" value="TreeGrafter"/>
</dbReference>
<keyword evidence="9" id="KW-1185">Reference proteome</keyword>
<feature type="domain" description="Myb-like" evidence="6">
    <location>
        <begin position="326"/>
        <end position="378"/>
    </location>
</feature>